<proteinExistence type="predicted"/>
<feature type="region of interest" description="Disordered" evidence="1">
    <location>
        <begin position="1"/>
        <end position="45"/>
    </location>
</feature>
<evidence type="ECO:0000313" key="3">
    <source>
        <dbReference type="Proteomes" id="UP000727056"/>
    </source>
</evidence>
<keyword evidence="3" id="KW-1185">Reference proteome</keyword>
<dbReference type="RefSeq" id="WP_168090045.1">
    <property type="nucleotide sequence ID" value="NZ_BHZH01000275.1"/>
</dbReference>
<feature type="region of interest" description="Disordered" evidence="1">
    <location>
        <begin position="712"/>
        <end position="748"/>
    </location>
</feature>
<feature type="compositionally biased region" description="Low complexity" evidence="1">
    <location>
        <begin position="8"/>
        <end position="22"/>
    </location>
</feature>
<feature type="compositionally biased region" description="Basic and acidic residues" evidence="1">
    <location>
        <begin position="546"/>
        <end position="589"/>
    </location>
</feature>
<reference evidence="2 3" key="1">
    <citation type="submission" date="2020-03" db="EMBL/GenBank/DDBJ databases">
        <title>Draft genome of Streptomyces sp. ventii, isolated from the Axial Seamount in the Pacific Ocean, and resequencing of the two type strains Streptomyces lonarensis strain NCL 716 and Streptomyces bohaiensis strain 11A07.</title>
        <authorList>
            <person name="Loughran R.M."/>
            <person name="Pfannmuller K.M."/>
            <person name="Wasson B.J."/>
            <person name="Deadmond M.C."/>
            <person name="Paddock B.E."/>
            <person name="Koyack M.J."/>
            <person name="Gallegos D.A."/>
            <person name="Mitchell E.A."/>
            <person name="Ushijima B."/>
            <person name="Saw J.H."/>
            <person name="Mcphail K.L."/>
            <person name="Videau P."/>
        </authorList>
    </citation>
    <scope>NUCLEOTIDE SEQUENCE [LARGE SCALE GENOMIC DNA]</scope>
    <source>
        <strain evidence="2 3">11A07</strain>
    </source>
</reference>
<feature type="region of interest" description="Disordered" evidence="1">
    <location>
        <begin position="546"/>
        <end position="592"/>
    </location>
</feature>
<organism evidence="2 3">
    <name type="scientific">Streptomyces bohaiensis</name>
    <dbReference type="NCBI Taxonomy" id="1431344"/>
    <lineage>
        <taxon>Bacteria</taxon>
        <taxon>Bacillati</taxon>
        <taxon>Actinomycetota</taxon>
        <taxon>Actinomycetes</taxon>
        <taxon>Kitasatosporales</taxon>
        <taxon>Streptomycetaceae</taxon>
        <taxon>Streptomyces</taxon>
    </lineage>
</organism>
<dbReference type="EMBL" id="JAAVJC010000293">
    <property type="protein sequence ID" value="NJQ17371.1"/>
    <property type="molecule type" value="Genomic_DNA"/>
</dbReference>
<comment type="caution">
    <text evidence="2">The sequence shown here is derived from an EMBL/GenBank/DDBJ whole genome shotgun (WGS) entry which is preliminary data.</text>
</comment>
<protein>
    <submittedName>
        <fullName evidence="2">Uncharacterized protein</fullName>
    </submittedName>
</protein>
<name>A0ABX1CE49_9ACTN</name>
<evidence type="ECO:0000256" key="1">
    <source>
        <dbReference type="SAM" id="MobiDB-lite"/>
    </source>
</evidence>
<feature type="compositionally biased region" description="Acidic residues" evidence="1">
    <location>
        <begin position="731"/>
        <end position="742"/>
    </location>
</feature>
<gene>
    <name evidence="2" type="ORF">HCN52_21145</name>
</gene>
<sequence>MAADTNVPGYTAGAATAPGHAHQSAVSEAGADHGQATPSNSPSVVDAIRSRRPVSAPTAERLRTLQQSIGNPGVGRLLGAGLLPVQRVSATQAKKDIDGDVKRLWPLEYGGGRQGRGADQVRKRYARSMADDRTSQTLSHQSFLVYDAIAGEKEKRKRSNELEREVQGMLINNRLLFASNYNESMDMLESYITDGGEDTYLELVSTHQSDDGRYRGGGQEYLDRMGRADRKTQAVLAGQRGDPDDATVKALRARFGKPVAMLSTSSPDLHALLTDDAFEGSIFFVRQAGDDDLVHAEQKLLSILHQSAINPKEVRGRHAIMGRYRGCLCCTAALMYYKSKKFGSLDFDPNPGFYYRESLDNLAKHHKHVVTDPDFRAIMQQLASELPSTPAGSNAVVPGDAYENNGPERKVPGGEAATRNYRTPSPSDVEADYDKLGNLSFKPYNRTSTVDEDKQKTRRIGVGSSGTTHRNRVDWVIQDDGDIQEIQEAWLHGSSSEKEEVFKRWYRSEDPRKRAGRTELCSIIRQVDSARSEEAIKAAISRYADGRTGHKESDRKRKETGASLKRVPERGKYAKKNPEKSKAKSDRASQVKMSAKSSGWSTLYGELVKHESFYAEWYRLDREKGGKGKGKKEEIQPRLMPAELLDVVTDLRDEYFVSTMADLLHVNQKSLRTAVTKNLDRRTQASAPAAASPSPVEQAYYYAEDTVMGGMEYEEHGPTAPQGAASYYSGGEEEDFYSDGESQDAGQSAYPYEMGQSSGYIPDVGPSTMRQEEDHFPGYTRQVDRIGQVTYVDNETGALCMWDANAGSMTVISFPQQYNMY</sequence>
<evidence type="ECO:0000313" key="2">
    <source>
        <dbReference type="EMBL" id="NJQ17371.1"/>
    </source>
</evidence>
<accession>A0ABX1CE49</accession>
<dbReference type="Proteomes" id="UP000727056">
    <property type="component" value="Unassembled WGS sequence"/>
</dbReference>
<feature type="region of interest" description="Disordered" evidence="1">
    <location>
        <begin position="387"/>
        <end position="433"/>
    </location>
</feature>